<reference evidence="2" key="1">
    <citation type="submission" date="2019-01" db="EMBL/GenBank/DDBJ databases">
        <title>Draft genome sequences of three monokaryotic isolates of the white-rot basidiomycete fungus Dichomitus squalens.</title>
        <authorList>
            <consortium name="DOE Joint Genome Institute"/>
            <person name="Lopez S.C."/>
            <person name="Andreopoulos B."/>
            <person name="Pangilinan J."/>
            <person name="Lipzen A."/>
            <person name="Riley R."/>
            <person name="Ahrendt S."/>
            <person name="Ng V."/>
            <person name="Barry K."/>
            <person name="Daum C."/>
            <person name="Grigoriev I.V."/>
            <person name="Hilden K.S."/>
            <person name="Makela M.R."/>
            <person name="de Vries R.P."/>
        </authorList>
    </citation>
    <scope>NUCLEOTIDE SEQUENCE [LARGE SCALE GENOMIC DNA]</scope>
    <source>
        <strain evidence="2">OM18370.1</strain>
    </source>
</reference>
<organism evidence="2">
    <name type="scientific">Dichomitus squalens</name>
    <dbReference type="NCBI Taxonomy" id="114155"/>
    <lineage>
        <taxon>Eukaryota</taxon>
        <taxon>Fungi</taxon>
        <taxon>Dikarya</taxon>
        <taxon>Basidiomycota</taxon>
        <taxon>Agaricomycotina</taxon>
        <taxon>Agaricomycetes</taxon>
        <taxon>Polyporales</taxon>
        <taxon>Polyporaceae</taxon>
        <taxon>Dichomitus</taxon>
    </lineage>
</organism>
<evidence type="ECO:0000256" key="1">
    <source>
        <dbReference type="SAM" id="MobiDB-lite"/>
    </source>
</evidence>
<dbReference type="Proteomes" id="UP000292957">
    <property type="component" value="Unassembled WGS sequence"/>
</dbReference>
<gene>
    <name evidence="2" type="ORF">BD311DRAFT_261516</name>
</gene>
<evidence type="ECO:0000313" key="2">
    <source>
        <dbReference type="EMBL" id="TBU29730.1"/>
    </source>
</evidence>
<accession>A0A4Q9MPN8</accession>
<proteinExistence type="predicted"/>
<name>A0A4Q9MPN8_9APHY</name>
<dbReference type="EMBL" id="ML143411">
    <property type="protein sequence ID" value="TBU29730.1"/>
    <property type="molecule type" value="Genomic_DNA"/>
</dbReference>
<sequence>MPSLQLCLTLDQVCDFRNTNVYRVRGTHLALIWFVWNHLPAHSSTRACTTCVRQCGGVMMAIAMLDTCVGTVSQMYETATLTLPLRLTQHLGRRWSHGLTPSFTSLRAPFSRDSKPGWGCSCFRWGHCSRNACPCTRRQTSSPLRPGLRGQIGSSRPSRA</sequence>
<dbReference type="AlphaFoldDB" id="A0A4Q9MPN8"/>
<protein>
    <submittedName>
        <fullName evidence="2">Uncharacterized protein</fullName>
    </submittedName>
</protein>
<feature type="region of interest" description="Disordered" evidence="1">
    <location>
        <begin position="136"/>
        <end position="160"/>
    </location>
</feature>